<evidence type="ECO:0000313" key="1">
    <source>
        <dbReference type="EMBL" id="MDA3615262.1"/>
    </source>
</evidence>
<accession>A0ABT4UK90</accession>
<organism evidence="1 2">
    <name type="scientific">Polluticaenibacter yanchengensis</name>
    <dbReference type="NCBI Taxonomy" id="3014562"/>
    <lineage>
        <taxon>Bacteria</taxon>
        <taxon>Pseudomonadati</taxon>
        <taxon>Bacteroidota</taxon>
        <taxon>Chitinophagia</taxon>
        <taxon>Chitinophagales</taxon>
        <taxon>Chitinophagaceae</taxon>
        <taxon>Polluticaenibacter</taxon>
    </lineage>
</organism>
<reference evidence="1 2" key="1">
    <citation type="submission" date="2022-12" db="EMBL/GenBank/DDBJ databases">
        <title>Chitinophagaceae gen. sp. nov., a new member of the family Chitinophagaceae, isolated from soil in a chemical factory.</title>
        <authorList>
            <person name="Ke Z."/>
        </authorList>
    </citation>
    <scope>NUCLEOTIDE SEQUENCE [LARGE SCALE GENOMIC DNA]</scope>
    <source>
        <strain evidence="1 2">LY-5</strain>
    </source>
</reference>
<evidence type="ECO:0000313" key="2">
    <source>
        <dbReference type="Proteomes" id="UP001210231"/>
    </source>
</evidence>
<evidence type="ECO:0008006" key="3">
    <source>
        <dbReference type="Google" id="ProtNLM"/>
    </source>
</evidence>
<dbReference type="SUPFAM" id="SSF49464">
    <property type="entry name" value="Carboxypeptidase regulatory domain-like"/>
    <property type="match status" value="1"/>
</dbReference>
<sequence>MGVLKKTGFLAAAVLFLQACEGYRCADGTVIDKTTDLPMDSVYIEVLTGSQTIYTDSSGKFDVCNQFGGCVPGCKDIMVRFSKNGYKTVTLNNPKPEDRVYMEK</sequence>
<dbReference type="Gene3D" id="2.60.40.1120">
    <property type="entry name" value="Carboxypeptidase-like, regulatory domain"/>
    <property type="match status" value="1"/>
</dbReference>
<dbReference type="InterPro" id="IPR008969">
    <property type="entry name" value="CarboxyPept-like_regulatory"/>
</dbReference>
<dbReference type="RefSeq" id="WP_407031587.1">
    <property type="nucleotide sequence ID" value="NZ_JAQGEF010000011.1"/>
</dbReference>
<keyword evidence="2" id="KW-1185">Reference proteome</keyword>
<gene>
    <name evidence="1" type="ORF">O3P16_10625</name>
</gene>
<protein>
    <recommendedName>
        <fullName evidence="3">Carboxypeptidase regulatory-like domain-containing protein</fullName>
    </recommendedName>
</protein>
<dbReference type="EMBL" id="JAQGEF010000011">
    <property type="protein sequence ID" value="MDA3615262.1"/>
    <property type="molecule type" value="Genomic_DNA"/>
</dbReference>
<proteinExistence type="predicted"/>
<comment type="caution">
    <text evidence="1">The sequence shown here is derived from an EMBL/GenBank/DDBJ whole genome shotgun (WGS) entry which is preliminary data.</text>
</comment>
<dbReference type="Proteomes" id="UP001210231">
    <property type="component" value="Unassembled WGS sequence"/>
</dbReference>
<name>A0ABT4UK90_9BACT</name>
<dbReference type="PROSITE" id="PS51257">
    <property type="entry name" value="PROKAR_LIPOPROTEIN"/>
    <property type="match status" value="1"/>
</dbReference>